<evidence type="ECO:0000313" key="1">
    <source>
        <dbReference type="EMBL" id="MEI5906591.1"/>
    </source>
</evidence>
<evidence type="ECO:0000313" key="2">
    <source>
        <dbReference type="Proteomes" id="UP001312865"/>
    </source>
</evidence>
<dbReference type="Gene3D" id="3.40.50.300">
    <property type="entry name" value="P-loop containing nucleotide triphosphate hydrolases"/>
    <property type="match status" value="1"/>
</dbReference>
<dbReference type="RefSeq" id="WP_336586029.1">
    <property type="nucleotide sequence ID" value="NZ_JBBAXC010000004.1"/>
</dbReference>
<dbReference type="Proteomes" id="UP001312865">
    <property type="component" value="Unassembled WGS sequence"/>
</dbReference>
<evidence type="ECO:0008006" key="3">
    <source>
        <dbReference type="Google" id="ProtNLM"/>
    </source>
</evidence>
<dbReference type="SUPFAM" id="SSF52540">
    <property type="entry name" value="P-loop containing nucleoside triphosphate hydrolases"/>
    <property type="match status" value="1"/>
</dbReference>
<proteinExistence type="predicted"/>
<gene>
    <name evidence="1" type="ORF">WAK64_05915</name>
</gene>
<protein>
    <recommendedName>
        <fullName evidence="3">Phosphoribulokinase/uridine kinase domain-containing protein</fullName>
    </recommendedName>
</protein>
<dbReference type="InterPro" id="IPR027417">
    <property type="entry name" value="P-loop_NTPase"/>
</dbReference>
<organism evidence="1 2">
    <name type="scientific">Bacillus spongiae</name>
    <dbReference type="NCBI Taxonomy" id="2683610"/>
    <lineage>
        <taxon>Bacteria</taxon>
        <taxon>Bacillati</taxon>
        <taxon>Bacillota</taxon>
        <taxon>Bacilli</taxon>
        <taxon>Bacillales</taxon>
        <taxon>Bacillaceae</taxon>
        <taxon>Bacillus</taxon>
    </lineage>
</organism>
<dbReference type="EMBL" id="JBBAXC010000004">
    <property type="protein sequence ID" value="MEI5906591.1"/>
    <property type="molecule type" value="Genomic_DNA"/>
</dbReference>
<name>A0ABU8HBA3_9BACI</name>
<sequence length="180" mass="20319">MVKAKLPRVIAIAGVSGGGKTTVAKKLTAKLQKANVLYFDDYQFEGPEDIIDWVDRGANYNEWNLSPLISDINTLRDQQLDYIVLDFPFSYKNSAISPIIDFTIFIDTPLDIALARRVRRDFNNCSNEKILLEMENYILQGRRGYVEMLTSIKPNSDFIVDGTQSVSTIVESILIEISSC</sequence>
<reference evidence="1 2" key="1">
    <citation type="journal article" date="2018" name="J. Microbiol.">
        <title>Bacillus spongiae sp. nov., isolated from sponge of Jeju Island.</title>
        <authorList>
            <person name="Lee G.E."/>
            <person name="Im W.T."/>
            <person name="Park J.S."/>
        </authorList>
    </citation>
    <scope>NUCLEOTIDE SEQUENCE [LARGE SCALE GENOMIC DNA]</scope>
    <source>
        <strain evidence="1 2">135PIL107-10</strain>
    </source>
</reference>
<keyword evidence="2" id="KW-1185">Reference proteome</keyword>
<accession>A0ABU8HBA3</accession>
<comment type="caution">
    <text evidence="1">The sequence shown here is derived from an EMBL/GenBank/DDBJ whole genome shotgun (WGS) entry which is preliminary data.</text>
</comment>
<dbReference type="NCBIfam" id="NF006085">
    <property type="entry name" value="PRK08233.1"/>
    <property type="match status" value="1"/>
</dbReference>